<dbReference type="PANTHER" id="PTHR42832:SF3">
    <property type="entry name" value="L-GLUTAMINE--4-(METHYLSULFANYL)-2-OXOBUTANOATE AMINOTRANSFERASE"/>
    <property type="match status" value="1"/>
</dbReference>
<organism evidence="5 6">
    <name type="scientific">candidate division MSBL1 archaeon SCGC-AAA261D19</name>
    <dbReference type="NCBI Taxonomy" id="1698273"/>
    <lineage>
        <taxon>Archaea</taxon>
        <taxon>Methanobacteriati</taxon>
        <taxon>Methanobacteriota</taxon>
        <taxon>candidate division MSBL1</taxon>
    </lineage>
</organism>
<evidence type="ECO:0000256" key="3">
    <source>
        <dbReference type="ARBA" id="ARBA00022679"/>
    </source>
</evidence>
<keyword evidence="3 5" id="KW-0808">Transferase</keyword>
<dbReference type="Pfam" id="PF00155">
    <property type="entry name" value="Aminotran_1_2"/>
    <property type="match status" value="1"/>
</dbReference>
<protein>
    <submittedName>
        <fullName evidence="5">Aminotransferase</fullName>
    </submittedName>
</protein>
<sequence>DSGVFEAVQRAGIAALQGAQNVIRKTVETYRKRRDLLIDGLHNLGIHVERPKATFYVWAPVPKRYNSMEFTKLLLDKCGIVPTPGIGFGEHGEGYVRFSLTIALERIKMAVERMEETIFNP</sequence>
<dbReference type="InterPro" id="IPR015422">
    <property type="entry name" value="PyrdxlP-dep_Trfase_small"/>
</dbReference>
<evidence type="ECO:0000259" key="4">
    <source>
        <dbReference type="Pfam" id="PF00155"/>
    </source>
</evidence>
<keyword evidence="6" id="KW-1185">Reference proteome</keyword>
<feature type="non-terminal residue" evidence="5">
    <location>
        <position position="1"/>
    </location>
</feature>
<dbReference type="EMBL" id="LHXX01000019">
    <property type="protein sequence ID" value="KXB02279.1"/>
    <property type="molecule type" value="Genomic_DNA"/>
</dbReference>
<dbReference type="InterPro" id="IPR004839">
    <property type="entry name" value="Aminotransferase_I/II_large"/>
</dbReference>
<dbReference type="Gene3D" id="3.40.640.10">
    <property type="entry name" value="Type I PLP-dependent aspartate aminotransferase-like (Major domain)"/>
    <property type="match status" value="1"/>
</dbReference>
<accession>A0A133V746</accession>
<feature type="domain" description="Aminotransferase class I/classII large" evidence="4">
    <location>
        <begin position="6"/>
        <end position="113"/>
    </location>
</feature>
<evidence type="ECO:0000256" key="1">
    <source>
        <dbReference type="ARBA" id="ARBA00001933"/>
    </source>
</evidence>
<evidence type="ECO:0000313" key="5">
    <source>
        <dbReference type="EMBL" id="KXB02279.1"/>
    </source>
</evidence>
<evidence type="ECO:0000313" key="6">
    <source>
        <dbReference type="Proteomes" id="UP000070400"/>
    </source>
</evidence>
<gene>
    <name evidence="5" type="ORF">AKJ43_02030</name>
</gene>
<dbReference type="CDD" id="cd00609">
    <property type="entry name" value="AAT_like"/>
    <property type="match status" value="1"/>
</dbReference>
<dbReference type="Proteomes" id="UP000070400">
    <property type="component" value="Unassembled WGS sequence"/>
</dbReference>
<name>A0A133V746_9EURY</name>
<proteinExistence type="predicted"/>
<dbReference type="SUPFAM" id="SSF53383">
    <property type="entry name" value="PLP-dependent transferases"/>
    <property type="match status" value="1"/>
</dbReference>
<reference evidence="5 6" key="1">
    <citation type="journal article" date="2016" name="Sci. Rep.">
        <title>Metabolic traits of an uncultured archaeal lineage -MSBL1- from brine pools of the Red Sea.</title>
        <authorList>
            <person name="Mwirichia R."/>
            <person name="Alam I."/>
            <person name="Rashid M."/>
            <person name="Vinu M."/>
            <person name="Ba-Alawi W."/>
            <person name="Anthony Kamau A."/>
            <person name="Kamanda Ngugi D."/>
            <person name="Goker M."/>
            <person name="Klenk H.P."/>
            <person name="Bajic V."/>
            <person name="Stingl U."/>
        </authorList>
    </citation>
    <scope>NUCLEOTIDE SEQUENCE [LARGE SCALE GENOMIC DNA]</scope>
    <source>
        <strain evidence="5">SCGC-AAA261D19</strain>
    </source>
</reference>
<dbReference type="InterPro" id="IPR015421">
    <property type="entry name" value="PyrdxlP-dep_Trfase_major"/>
</dbReference>
<comment type="cofactor">
    <cofactor evidence="1">
        <name>pyridoxal 5'-phosphate</name>
        <dbReference type="ChEBI" id="CHEBI:597326"/>
    </cofactor>
</comment>
<dbReference type="GO" id="GO:0008483">
    <property type="term" value="F:transaminase activity"/>
    <property type="evidence" value="ECO:0007669"/>
    <property type="project" value="UniProtKB-KW"/>
</dbReference>
<dbReference type="GO" id="GO:0030170">
    <property type="term" value="F:pyridoxal phosphate binding"/>
    <property type="evidence" value="ECO:0007669"/>
    <property type="project" value="InterPro"/>
</dbReference>
<comment type="caution">
    <text evidence="5">The sequence shown here is derived from an EMBL/GenBank/DDBJ whole genome shotgun (WGS) entry which is preliminary data.</text>
</comment>
<keyword evidence="2 5" id="KW-0032">Aminotransferase</keyword>
<dbReference type="InterPro" id="IPR050881">
    <property type="entry name" value="LL-DAP_aminotransferase"/>
</dbReference>
<dbReference type="PANTHER" id="PTHR42832">
    <property type="entry name" value="AMINO ACID AMINOTRANSFERASE"/>
    <property type="match status" value="1"/>
</dbReference>
<dbReference type="Gene3D" id="3.90.1150.10">
    <property type="entry name" value="Aspartate Aminotransferase, domain 1"/>
    <property type="match status" value="1"/>
</dbReference>
<dbReference type="AlphaFoldDB" id="A0A133V746"/>
<evidence type="ECO:0000256" key="2">
    <source>
        <dbReference type="ARBA" id="ARBA00022576"/>
    </source>
</evidence>
<dbReference type="InterPro" id="IPR015424">
    <property type="entry name" value="PyrdxlP-dep_Trfase"/>
</dbReference>
<dbReference type="PATRIC" id="fig|1698273.3.peg.258"/>